<keyword evidence="2" id="KW-0813">Transport</keyword>
<accession>A0ABN0YHF8</accession>
<feature type="region of interest" description="Disordered" evidence="7">
    <location>
        <begin position="400"/>
        <end position="440"/>
    </location>
</feature>
<dbReference type="PANTHER" id="PTHR23513:SF11">
    <property type="entry name" value="STAPHYLOFERRIN A TRANSPORTER"/>
    <property type="match status" value="1"/>
</dbReference>
<evidence type="ECO:0000313" key="9">
    <source>
        <dbReference type="EMBL" id="GAA0395741.1"/>
    </source>
</evidence>
<evidence type="ECO:0000256" key="3">
    <source>
        <dbReference type="ARBA" id="ARBA00022475"/>
    </source>
</evidence>
<dbReference type="InterPro" id="IPR010290">
    <property type="entry name" value="TM_effector"/>
</dbReference>
<dbReference type="Gene3D" id="1.20.1250.20">
    <property type="entry name" value="MFS general substrate transporter like domains"/>
    <property type="match status" value="1"/>
</dbReference>
<organism evidence="9 10">
    <name type="scientific">Streptomyces luteireticuli</name>
    <dbReference type="NCBI Taxonomy" id="173858"/>
    <lineage>
        <taxon>Bacteria</taxon>
        <taxon>Bacillati</taxon>
        <taxon>Actinomycetota</taxon>
        <taxon>Actinomycetes</taxon>
        <taxon>Kitasatosporales</taxon>
        <taxon>Streptomycetaceae</taxon>
        <taxon>Streptomyces</taxon>
    </lineage>
</organism>
<protein>
    <recommendedName>
        <fullName evidence="11">MFS transporter</fullName>
    </recommendedName>
</protein>
<dbReference type="CDD" id="cd06173">
    <property type="entry name" value="MFS_MefA_like"/>
    <property type="match status" value="1"/>
</dbReference>
<keyword evidence="5 8" id="KW-1133">Transmembrane helix</keyword>
<keyword evidence="10" id="KW-1185">Reference proteome</keyword>
<evidence type="ECO:0000256" key="1">
    <source>
        <dbReference type="ARBA" id="ARBA00004651"/>
    </source>
</evidence>
<evidence type="ECO:0000256" key="2">
    <source>
        <dbReference type="ARBA" id="ARBA00022448"/>
    </source>
</evidence>
<keyword evidence="3" id="KW-1003">Cell membrane</keyword>
<evidence type="ECO:0000256" key="6">
    <source>
        <dbReference type="ARBA" id="ARBA00023136"/>
    </source>
</evidence>
<comment type="caution">
    <text evidence="9">The sequence shown here is derived from an EMBL/GenBank/DDBJ whole genome shotgun (WGS) entry which is preliminary data.</text>
</comment>
<evidence type="ECO:0008006" key="11">
    <source>
        <dbReference type="Google" id="ProtNLM"/>
    </source>
</evidence>
<evidence type="ECO:0000256" key="8">
    <source>
        <dbReference type="SAM" id="Phobius"/>
    </source>
</evidence>
<evidence type="ECO:0000313" key="10">
    <source>
        <dbReference type="Proteomes" id="UP001500879"/>
    </source>
</evidence>
<dbReference type="Pfam" id="PF05977">
    <property type="entry name" value="MFS_3"/>
    <property type="match status" value="1"/>
</dbReference>
<evidence type="ECO:0000256" key="5">
    <source>
        <dbReference type="ARBA" id="ARBA00022989"/>
    </source>
</evidence>
<feature type="transmembrane region" description="Helical" evidence="8">
    <location>
        <begin position="253"/>
        <end position="274"/>
    </location>
</feature>
<feature type="transmembrane region" description="Helical" evidence="8">
    <location>
        <begin position="102"/>
        <end position="120"/>
    </location>
</feature>
<dbReference type="EMBL" id="BAAABX010000015">
    <property type="protein sequence ID" value="GAA0395741.1"/>
    <property type="molecule type" value="Genomic_DNA"/>
</dbReference>
<dbReference type="Proteomes" id="UP001500879">
    <property type="component" value="Unassembled WGS sequence"/>
</dbReference>
<keyword evidence="6 8" id="KW-0472">Membrane</keyword>
<feature type="transmembrane region" description="Helical" evidence="8">
    <location>
        <begin position="224"/>
        <end position="247"/>
    </location>
</feature>
<sequence length="440" mass="44357">MEYLRLLRRGPVLMLWVARSLSVLGDRLHTVAVMWSVWAGTGSASLMGLVAILESAPYVVLGAAGRRVVARFASYGALARVDAARAAVATALPFLWSPDAPGTAVVFAGVLTLGTLGALFDPNLEALLPTLVEPGRVQPVTGLFDLTSRIARTTGHACAAVLLLVFSKVELFAFVGASFAVSAAALAGMARRHDPVAPSAPGGRPPAARAPELLRAHPRVGLGILAHGALPFTAAATTVAMPALLAARHGAGAGVYGLITAAVGVGALIGNPVAGVWRPRAWLLVCCGAWATDGVATACMGLTEHVSVLELLSVLVGLAAPLGTVTLRARLGVFPPAERLRLMSVEHTAARAGSVTAILLLPPLADLSPPGAFVTAGAVVTALAAGAALLSRPLARGGGAHRAVPGARSADARPTTGCFPAGGERSGGGPAGAPGHRQQA</sequence>
<proteinExistence type="predicted"/>
<evidence type="ECO:0000256" key="7">
    <source>
        <dbReference type="SAM" id="MobiDB-lite"/>
    </source>
</evidence>
<dbReference type="RefSeq" id="WP_344021417.1">
    <property type="nucleotide sequence ID" value="NZ_BAAABX010000015.1"/>
</dbReference>
<dbReference type="InterPro" id="IPR036259">
    <property type="entry name" value="MFS_trans_sf"/>
</dbReference>
<feature type="transmembrane region" description="Helical" evidence="8">
    <location>
        <begin position="371"/>
        <end position="390"/>
    </location>
</feature>
<gene>
    <name evidence="9" type="ORF">GCM10010357_15980</name>
</gene>
<name>A0ABN0YHF8_9ACTN</name>
<dbReference type="PANTHER" id="PTHR23513">
    <property type="entry name" value="INTEGRAL MEMBRANE EFFLUX PROTEIN-RELATED"/>
    <property type="match status" value="1"/>
</dbReference>
<reference evidence="9 10" key="1">
    <citation type="journal article" date="2019" name="Int. J. Syst. Evol. Microbiol.">
        <title>The Global Catalogue of Microorganisms (GCM) 10K type strain sequencing project: providing services to taxonomists for standard genome sequencing and annotation.</title>
        <authorList>
            <consortium name="The Broad Institute Genomics Platform"/>
            <consortium name="The Broad Institute Genome Sequencing Center for Infectious Disease"/>
            <person name="Wu L."/>
            <person name="Ma J."/>
        </authorList>
    </citation>
    <scope>NUCLEOTIDE SEQUENCE [LARGE SCALE GENOMIC DNA]</scope>
    <source>
        <strain evidence="9 10">JCM 4788</strain>
    </source>
</reference>
<evidence type="ECO:0000256" key="4">
    <source>
        <dbReference type="ARBA" id="ARBA00022692"/>
    </source>
</evidence>
<comment type="subcellular location">
    <subcellularLocation>
        <location evidence="1">Cell membrane</location>
        <topology evidence="1">Multi-pass membrane protein</topology>
    </subcellularLocation>
</comment>
<dbReference type="SUPFAM" id="SSF103473">
    <property type="entry name" value="MFS general substrate transporter"/>
    <property type="match status" value="1"/>
</dbReference>
<keyword evidence="4 8" id="KW-0812">Transmembrane</keyword>